<protein>
    <submittedName>
        <fullName evidence="4">CBS domain-containing protein</fullName>
    </submittedName>
</protein>
<proteinExistence type="predicted"/>
<dbReference type="AlphaFoldDB" id="A0A1I1VAI5"/>
<dbReference type="SUPFAM" id="SSF54631">
    <property type="entry name" value="CBS-domain pair"/>
    <property type="match status" value="1"/>
</dbReference>
<dbReference type="RefSeq" id="WP_149755009.1">
    <property type="nucleotide sequence ID" value="NZ_FOMS01000003.1"/>
</dbReference>
<gene>
    <name evidence="4" type="ORF">SAMN04515678_10391</name>
</gene>
<dbReference type="Proteomes" id="UP000325289">
    <property type="component" value="Unassembled WGS sequence"/>
</dbReference>
<feature type="domain" description="CBS" evidence="3">
    <location>
        <begin position="77"/>
        <end position="130"/>
    </location>
</feature>
<organism evidence="4 5">
    <name type="scientific">Roseivivax sediminis</name>
    <dbReference type="NCBI Taxonomy" id="936889"/>
    <lineage>
        <taxon>Bacteria</taxon>
        <taxon>Pseudomonadati</taxon>
        <taxon>Pseudomonadota</taxon>
        <taxon>Alphaproteobacteria</taxon>
        <taxon>Rhodobacterales</taxon>
        <taxon>Roseobacteraceae</taxon>
        <taxon>Roseivivax</taxon>
    </lineage>
</organism>
<dbReference type="InterPro" id="IPR046342">
    <property type="entry name" value="CBS_dom_sf"/>
</dbReference>
<evidence type="ECO:0000313" key="5">
    <source>
        <dbReference type="Proteomes" id="UP000325289"/>
    </source>
</evidence>
<name>A0A1I1VAI5_9RHOB</name>
<dbReference type="PANTHER" id="PTHR43080:SF26">
    <property type="entry name" value="REGULATORY PROTEIN"/>
    <property type="match status" value="1"/>
</dbReference>
<dbReference type="OrthoDB" id="9783590at2"/>
<sequence>MSAYRVRGIMRTDAPGLVPDMPIRRAAALLTEARAAVAPVLSDDGRLIGLLSQKDCFAPALHASYHREWTGRVADRMATDVVAVDAADEIIRAAEMFLSHPHRIFPVLDDGRYAGLLDRSDVLALLLRIG</sequence>
<reference evidence="4 5" key="1">
    <citation type="submission" date="2016-10" db="EMBL/GenBank/DDBJ databases">
        <authorList>
            <person name="Varghese N."/>
            <person name="Submissions S."/>
        </authorList>
    </citation>
    <scope>NUCLEOTIDE SEQUENCE [LARGE SCALE GENOMIC DNA]</scope>
    <source>
        <strain evidence="5">YIM D21,KCTC 23444,ACCC 10710</strain>
    </source>
</reference>
<dbReference type="Pfam" id="PF00571">
    <property type="entry name" value="CBS"/>
    <property type="match status" value="2"/>
</dbReference>
<evidence type="ECO:0000313" key="4">
    <source>
        <dbReference type="EMBL" id="SFD79934.1"/>
    </source>
</evidence>
<keyword evidence="5" id="KW-1185">Reference proteome</keyword>
<dbReference type="InterPro" id="IPR000644">
    <property type="entry name" value="CBS_dom"/>
</dbReference>
<dbReference type="Gene3D" id="3.10.580.10">
    <property type="entry name" value="CBS-domain"/>
    <property type="match status" value="1"/>
</dbReference>
<feature type="domain" description="CBS" evidence="3">
    <location>
        <begin position="10"/>
        <end position="68"/>
    </location>
</feature>
<keyword evidence="1 2" id="KW-0129">CBS domain</keyword>
<evidence type="ECO:0000256" key="2">
    <source>
        <dbReference type="PROSITE-ProRule" id="PRU00703"/>
    </source>
</evidence>
<accession>A0A1I1VAI5</accession>
<dbReference type="EMBL" id="FOMS01000003">
    <property type="protein sequence ID" value="SFD79934.1"/>
    <property type="molecule type" value="Genomic_DNA"/>
</dbReference>
<dbReference type="PANTHER" id="PTHR43080">
    <property type="entry name" value="CBS DOMAIN-CONTAINING PROTEIN CBSX3, MITOCHONDRIAL"/>
    <property type="match status" value="1"/>
</dbReference>
<dbReference type="InterPro" id="IPR051257">
    <property type="entry name" value="Diverse_CBS-Domain"/>
</dbReference>
<dbReference type="PROSITE" id="PS51371">
    <property type="entry name" value="CBS"/>
    <property type="match status" value="2"/>
</dbReference>
<dbReference type="SMART" id="SM00116">
    <property type="entry name" value="CBS"/>
    <property type="match status" value="2"/>
</dbReference>
<evidence type="ECO:0000259" key="3">
    <source>
        <dbReference type="PROSITE" id="PS51371"/>
    </source>
</evidence>
<evidence type="ECO:0000256" key="1">
    <source>
        <dbReference type="ARBA" id="ARBA00023122"/>
    </source>
</evidence>